<feature type="domain" description="ACT" evidence="7">
    <location>
        <begin position="15"/>
        <end position="89"/>
    </location>
</feature>
<evidence type="ECO:0000256" key="1">
    <source>
        <dbReference type="ARBA" id="ARBA00004974"/>
    </source>
</evidence>
<dbReference type="GO" id="GO:0003984">
    <property type="term" value="F:acetolactate synthase activity"/>
    <property type="evidence" value="ECO:0007669"/>
    <property type="project" value="UniProtKB-UniRule"/>
</dbReference>
<comment type="caution">
    <text evidence="8">The sequence shown here is derived from an EMBL/GenBank/DDBJ whole genome shotgun (WGS) entry which is preliminary data.</text>
</comment>
<dbReference type="InterPro" id="IPR019455">
    <property type="entry name" value="Acetolactate_synth_ssu_C"/>
</dbReference>
<dbReference type="Gene3D" id="3.30.70.1150">
    <property type="entry name" value="ACT-like. Chain A, domain 2"/>
    <property type="match status" value="1"/>
</dbReference>
<dbReference type="PANTHER" id="PTHR30239:SF0">
    <property type="entry name" value="ACETOLACTATE SYNTHASE SMALL SUBUNIT 1, CHLOROPLASTIC"/>
    <property type="match status" value="1"/>
</dbReference>
<comment type="pathway">
    <text evidence="1 6">Amino-acid biosynthesis; L-isoleucine biosynthesis; L-isoleucine from 2-oxobutanoate: step 1/4.</text>
</comment>
<dbReference type="InterPro" id="IPR039557">
    <property type="entry name" value="AHAS_ACT"/>
</dbReference>
<reference evidence="8" key="1">
    <citation type="submission" date="2021-01" db="EMBL/GenBank/DDBJ databases">
        <title>Active Sulfur Cycling in an Early Earth Analoge.</title>
        <authorList>
            <person name="Hahn C.R."/>
            <person name="Youssef N.H."/>
            <person name="Elshahed M."/>
        </authorList>
    </citation>
    <scope>NUCLEOTIDE SEQUENCE</scope>
    <source>
        <strain evidence="8">Zod_Metabat.1151</strain>
    </source>
</reference>
<dbReference type="NCBIfam" id="TIGR00119">
    <property type="entry name" value="acolac_sm"/>
    <property type="match status" value="1"/>
</dbReference>
<proteinExistence type="inferred from homology"/>
<comment type="subunit">
    <text evidence="6">Dimer of large and small chains.</text>
</comment>
<dbReference type="InterPro" id="IPR027271">
    <property type="entry name" value="Acetolactate_synth/TF_NikR_C"/>
</dbReference>
<comment type="similarity">
    <text evidence="3 6">Belongs to the acetolactate synthase small subunit family.</text>
</comment>
<dbReference type="Gene3D" id="3.30.70.260">
    <property type="match status" value="1"/>
</dbReference>
<accession>A0A939C5A0</accession>
<comment type="function">
    <text evidence="6">Catalyzes the conversion of 2 pyruvate molecules into acetolactate in the first common step of the biosynthetic pathway of the branched-amino acids such as leucine, isoleucine, and valine.</text>
</comment>
<dbReference type="PANTHER" id="PTHR30239">
    <property type="entry name" value="ACETOLACTATE SYNTHASE SMALL SUBUNIT"/>
    <property type="match status" value="1"/>
</dbReference>
<dbReference type="SUPFAM" id="SSF55021">
    <property type="entry name" value="ACT-like"/>
    <property type="match status" value="2"/>
</dbReference>
<name>A0A939C5A0_9ARCH</name>
<dbReference type="EMBL" id="JAFGDB010000104">
    <property type="protein sequence ID" value="MBN2067981.1"/>
    <property type="molecule type" value="Genomic_DNA"/>
</dbReference>
<dbReference type="GO" id="GO:0009099">
    <property type="term" value="P:L-valine biosynthetic process"/>
    <property type="evidence" value="ECO:0007669"/>
    <property type="project" value="UniProtKB-UniRule"/>
</dbReference>
<evidence type="ECO:0000313" key="9">
    <source>
        <dbReference type="Proteomes" id="UP000809243"/>
    </source>
</evidence>
<comment type="catalytic activity">
    <reaction evidence="6">
        <text>2 pyruvate + H(+) = (2S)-2-acetolactate + CO2</text>
        <dbReference type="Rhea" id="RHEA:25249"/>
        <dbReference type="ChEBI" id="CHEBI:15361"/>
        <dbReference type="ChEBI" id="CHEBI:15378"/>
        <dbReference type="ChEBI" id="CHEBI:16526"/>
        <dbReference type="ChEBI" id="CHEBI:58476"/>
        <dbReference type="EC" id="2.2.1.6"/>
    </reaction>
</comment>
<evidence type="ECO:0000313" key="8">
    <source>
        <dbReference type="EMBL" id="MBN2067981.1"/>
    </source>
</evidence>
<evidence type="ECO:0000259" key="7">
    <source>
        <dbReference type="PROSITE" id="PS51671"/>
    </source>
</evidence>
<organism evidence="8 9">
    <name type="scientific">Candidatus Iainarchaeum sp</name>
    <dbReference type="NCBI Taxonomy" id="3101447"/>
    <lineage>
        <taxon>Archaea</taxon>
        <taxon>Candidatus Iainarchaeota</taxon>
        <taxon>Candidatus Iainarchaeia</taxon>
        <taxon>Candidatus Iainarchaeales</taxon>
        <taxon>Candidatus Iainarchaeaceae</taxon>
        <taxon>Candidatus Iainarchaeum</taxon>
    </lineage>
</organism>
<sequence>MIEAKKKSESEHKHIVGILVEDQPGVLTKLSGLFARRGFNIDTIIVGKTAIPLVSHIVISLYGGDRTLEQLEKQLNKLVDVVKIIDLNPERSVVREHCLVKVASSAKMREDLVNISKLHKANALDLGKDSMVIEIVGKPEKIDNFLSLMKKYGIKEVSRTGINAMQRASNGK</sequence>
<comment type="pathway">
    <text evidence="2 6">Amino-acid biosynthesis; L-valine biosynthesis; L-valine from pyruvate: step 1/4.</text>
</comment>
<dbReference type="PROSITE" id="PS51671">
    <property type="entry name" value="ACT"/>
    <property type="match status" value="1"/>
</dbReference>
<dbReference type="GO" id="GO:0009097">
    <property type="term" value="P:isoleucine biosynthetic process"/>
    <property type="evidence" value="ECO:0007669"/>
    <property type="project" value="UniProtKB-UniRule"/>
</dbReference>
<dbReference type="InterPro" id="IPR054480">
    <property type="entry name" value="AHAS_small-like_ACT"/>
</dbReference>
<keyword evidence="6 8" id="KW-0808">Transferase</keyword>
<dbReference type="Pfam" id="PF10369">
    <property type="entry name" value="ALS_ss_C"/>
    <property type="match status" value="1"/>
</dbReference>
<dbReference type="GO" id="GO:1990610">
    <property type="term" value="F:acetolactate synthase regulator activity"/>
    <property type="evidence" value="ECO:0007669"/>
    <property type="project" value="UniProtKB-UniRule"/>
</dbReference>
<dbReference type="InterPro" id="IPR004789">
    <property type="entry name" value="Acetalactate_synth_ssu"/>
</dbReference>
<dbReference type="GO" id="GO:0005829">
    <property type="term" value="C:cytosol"/>
    <property type="evidence" value="ECO:0007669"/>
    <property type="project" value="TreeGrafter"/>
</dbReference>
<dbReference type="Proteomes" id="UP000809243">
    <property type="component" value="Unassembled WGS sequence"/>
</dbReference>
<evidence type="ECO:0000256" key="5">
    <source>
        <dbReference type="ARBA" id="ARBA00023304"/>
    </source>
</evidence>
<dbReference type="CDD" id="cd04878">
    <property type="entry name" value="ACT_AHAS"/>
    <property type="match status" value="1"/>
</dbReference>
<protein>
    <recommendedName>
        <fullName evidence="6">Acetolactate synthase small subunit</fullName>
        <shortName evidence="6">AHAS</shortName>
        <shortName evidence="6">ALS</shortName>
        <ecNumber evidence="6">2.2.1.6</ecNumber>
    </recommendedName>
    <alternativeName>
        <fullName evidence="6">Acetohydroxy-acid synthase small subunit</fullName>
    </alternativeName>
</protein>
<evidence type="ECO:0000256" key="2">
    <source>
        <dbReference type="ARBA" id="ARBA00005025"/>
    </source>
</evidence>
<dbReference type="InterPro" id="IPR002912">
    <property type="entry name" value="ACT_dom"/>
</dbReference>
<keyword evidence="5 6" id="KW-0100">Branched-chain amino acid biosynthesis</keyword>
<keyword evidence="4 6" id="KW-0028">Amino-acid biosynthesis</keyword>
<gene>
    <name evidence="8" type="primary">ilvN</name>
    <name evidence="8" type="ORF">JW744_05935</name>
</gene>
<dbReference type="Pfam" id="PF22629">
    <property type="entry name" value="ACT_AHAS_ss"/>
    <property type="match status" value="1"/>
</dbReference>
<dbReference type="AlphaFoldDB" id="A0A939C5A0"/>
<dbReference type="InterPro" id="IPR045865">
    <property type="entry name" value="ACT-like_dom_sf"/>
</dbReference>
<evidence type="ECO:0000256" key="6">
    <source>
        <dbReference type="RuleBase" id="RU368092"/>
    </source>
</evidence>
<evidence type="ECO:0000256" key="4">
    <source>
        <dbReference type="ARBA" id="ARBA00022605"/>
    </source>
</evidence>
<dbReference type="NCBIfam" id="NF008864">
    <property type="entry name" value="PRK11895.1"/>
    <property type="match status" value="1"/>
</dbReference>
<evidence type="ECO:0000256" key="3">
    <source>
        <dbReference type="ARBA" id="ARBA00006341"/>
    </source>
</evidence>
<dbReference type="EC" id="2.2.1.6" evidence="6"/>